<protein>
    <submittedName>
        <fullName evidence="2">Uncharacterized protein</fullName>
    </submittedName>
</protein>
<name>X1BT59_9ZZZZ</name>
<feature type="region of interest" description="Disordered" evidence="1">
    <location>
        <begin position="152"/>
        <end position="178"/>
    </location>
</feature>
<organism evidence="2">
    <name type="scientific">marine sediment metagenome</name>
    <dbReference type="NCBI Taxonomy" id="412755"/>
    <lineage>
        <taxon>unclassified sequences</taxon>
        <taxon>metagenomes</taxon>
        <taxon>ecological metagenomes</taxon>
    </lineage>
</organism>
<comment type="caution">
    <text evidence="2">The sequence shown here is derived from an EMBL/GenBank/DDBJ whole genome shotgun (WGS) entry which is preliminary data.</text>
</comment>
<accession>X1BT59</accession>
<evidence type="ECO:0000313" key="2">
    <source>
        <dbReference type="EMBL" id="GAG98260.1"/>
    </source>
</evidence>
<proteinExistence type="predicted"/>
<dbReference type="EMBL" id="BART01023911">
    <property type="protein sequence ID" value="GAG98260.1"/>
    <property type="molecule type" value="Genomic_DNA"/>
</dbReference>
<evidence type="ECO:0000256" key="1">
    <source>
        <dbReference type="SAM" id="MobiDB-lite"/>
    </source>
</evidence>
<reference evidence="2" key="1">
    <citation type="journal article" date="2014" name="Front. Microbiol.">
        <title>High frequency of phylogenetically diverse reductive dehalogenase-homologous genes in deep subseafloor sedimentary metagenomes.</title>
        <authorList>
            <person name="Kawai M."/>
            <person name="Futagami T."/>
            <person name="Toyoda A."/>
            <person name="Takaki Y."/>
            <person name="Nishi S."/>
            <person name="Hori S."/>
            <person name="Arai W."/>
            <person name="Tsubouchi T."/>
            <person name="Morono Y."/>
            <person name="Uchiyama I."/>
            <person name="Ito T."/>
            <person name="Fujiyama A."/>
            <person name="Inagaki F."/>
            <person name="Takami H."/>
        </authorList>
    </citation>
    <scope>NUCLEOTIDE SEQUENCE</scope>
    <source>
        <strain evidence="2">Expedition CK06-06</strain>
    </source>
</reference>
<dbReference type="AlphaFoldDB" id="X1BT59"/>
<gene>
    <name evidence="2" type="ORF">S01H4_43358</name>
</gene>
<sequence>MSARKERAEAKGSLATDLALTGAAVGSVFGPAGAVVGGVTGGLTGLIVADQGMVLPIDMVAIPAYQAYMITGYPATQIYIKAGETILPTGGNVADVIQGEMEAAAIDVPAKKKRRKPNAWIKFSKNFDYRKRRKNESAKAYLSARSGAASRAYKKLKKGGTKKGQVRKTARRAYEKKK</sequence>